<feature type="transmembrane region" description="Helical" evidence="1">
    <location>
        <begin position="406"/>
        <end position="423"/>
    </location>
</feature>
<reference evidence="3" key="2">
    <citation type="submission" date="2025-08" db="UniProtKB">
        <authorList>
            <consortium name="RefSeq"/>
        </authorList>
    </citation>
    <scope>IDENTIFICATION</scope>
    <source>
        <tissue evidence="3">Leaf</tissue>
    </source>
</reference>
<evidence type="ECO:0000256" key="1">
    <source>
        <dbReference type="SAM" id="Phobius"/>
    </source>
</evidence>
<protein>
    <submittedName>
        <fullName evidence="3">Uncharacterized protein LOC116190023</fullName>
    </submittedName>
</protein>
<feature type="transmembrane region" description="Helical" evidence="1">
    <location>
        <begin position="320"/>
        <end position="338"/>
    </location>
</feature>
<keyword evidence="1" id="KW-0472">Membrane</keyword>
<feature type="transmembrane region" description="Helical" evidence="1">
    <location>
        <begin position="69"/>
        <end position="88"/>
    </location>
</feature>
<dbReference type="Proteomes" id="UP000515151">
    <property type="component" value="Unplaced"/>
</dbReference>
<dbReference type="RefSeq" id="XP_031375561.1">
    <property type="nucleotide sequence ID" value="XM_031519701.1"/>
</dbReference>
<sequence>MEFSPRAAELTTLLESRITNFYQRQMHSRATSESETLRWQPVFWIGSAILAAFLALAGAAWFLELTYLLYFNLFGALYGLLIYLSLYIEIRWRVYERTTLAINNTWLFQKMKSAFTLDRQAIIFFLQIGYLLTSFGLFVWAYKLMFVKVEKGNLVNPLQVIAQLAGFLFWRCSVRVRYLLLLSFFFSLCCSLHFQGIDREVLSFTLLLFLIVIFLIPLDYAYFIVFLGYFLDQGLAKWGFYLAFQQAGYHALSFVFERGQSSATSKKRILSFLFLLLIQAFFGLIYFGDLYFAEPLRLAALLSGACIILISSAKLTMWPFILTSGFNLILSLFIGIMSSPGDKTTTIWGIPHGIIIFVLFHIGAFFGFFLFRESIPGRKQPLVPFFFASLFLLLGSFPELAWLKKWIEGIDLLLLFLGLFSFIEGKGVESKTSENLGLGNGANKVKANISPKER</sequence>
<dbReference type="AlphaFoldDB" id="A0A6P8C1B6"/>
<keyword evidence="2" id="KW-1185">Reference proteome</keyword>
<feature type="transmembrane region" description="Helical" evidence="1">
    <location>
        <begin position="382"/>
        <end position="400"/>
    </location>
</feature>
<evidence type="ECO:0000313" key="3">
    <source>
        <dbReference type="RefSeq" id="XP_031375561.1"/>
    </source>
</evidence>
<keyword evidence="1" id="KW-0812">Transmembrane</keyword>
<feature type="transmembrane region" description="Helical" evidence="1">
    <location>
        <begin position="294"/>
        <end position="313"/>
    </location>
</feature>
<proteinExistence type="predicted"/>
<accession>A0A6P8C1B6</accession>
<feature type="transmembrane region" description="Helical" evidence="1">
    <location>
        <begin position="121"/>
        <end position="142"/>
    </location>
</feature>
<feature type="transmembrane region" description="Helical" evidence="1">
    <location>
        <begin position="42"/>
        <end position="63"/>
    </location>
</feature>
<feature type="transmembrane region" description="Helical" evidence="1">
    <location>
        <begin position="178"/>
        <end position="194"/>
    </location>
</feature>
<reference evidence="2" key="1">
    <citation type="journal article" date="2020" name="Plant Biotechnol. J.">
        <title>The pomegranate (Punica granatum L.) draft genome dissects genetic divergence between soft- and hard-seeded cultivars.</title>
        <authorList>
            <person name="Luo X."/>
            <person name="Li H."/>
            <person name="Wu Z."/>
            <person name="Yao W."/>
            <person name="Zhao P."/>
            <person name="Cao D."/>
            <person name="Yu H."/>
            <person name="Li K."/>
            <person name="Poudel K."/>
            <person name="Zhao D."/>
            <person name="Zhang F."/>
            <person name="Xia X."/>
            <person name="Chen L."/>
            <person name="Wang Q."/>
            <person name="Jing D."/>
            <person name="Cao S."/>
        </authorList>
    </citation>
    <scope>NUCLEOTIDE SEQUENCE [LARGE SCALE GENOMIC DNA]</scope>
    <source>
        <strain evidence="2">cv. Tunisia</strain>
    </source>
</reference>
<evidence type="ECO:0000313" key="2">
    <source>
        <dbReference type="Proteomes" id="UP000515151"/>
    </source>
</evidence>
<gene>
    <name evidence="3" type="primary">LOC116190023</name>
</gene>
<dbReference type="OrthoDB" id="10661948at2759"/>
<feature type="transmembrane region" description="Helical" evidence="1">
    <location>
        <begin position="350"/>
        <end position="370"/>
    </location>
</feature>
<organism evidence="2 3">
    <name type="scientific">Punica granatum</name>
    <name type="common">Pomegranate</name>
    <dbReference type="NCBI Taxonomy" id="22663"/>
    <lineage>
        <taxon>Eukaryota</taxon>
        <taxon>Viridiplantae</taxon>
        <taxon>Streptophyta</taxon>
        <taxon>Embryophyta</taxon>
        <taxon>Tracheophyta</taxon>
        <taxon>Spermatophyta</taxon>
        <taxon>Magnoliopsida</taxon>
        <taxon>eudicotyledons</taxon>
        <taxon>Gunneridae</taxon>
        <taxon>Pentapetalae</taxon>
        <taxon>rosids</taxon>
        <taxon>malvids</taxon>
        <taxon>Myrtales</taxon>
        <taxon>Lythraceae</taxon>
        <taxon>Punica</taxon>
    </lineage>
</organism>
<keyword evidence="1" id="KW-1133">Transmembrane helix</keyword>
<name>A0A6P8C1B6_PUNGR</name>
<feature type="transmembrane region" description="Helical" evidence="1">
    <location>
        <begin position="269"/>
        <end position="288"/>
    </location>
</feature>
<feature type="transmembrane region" description="Helical" evidence="1">
    <location>
        <begin position="206"/>
        <end position="231"/>
    </location>
</feature>
<dbReference type="GeneID" id="116190023"/>